<dbReference type="PANTHER" id="PTHR39550">
    <property type="entry name" value="SLL0658 PROTEIN"/>
    <property type="match status" value="1"/>
</dbReference>
<accession>A0A9X0WE68</accession>
<sequence>MTEPVVINASPLILLSRGDHLGLLQAFASEVWVPTPVAREIRQRGPTDITARALSTTDWLRVHPELPIPESIARRRLGAGESATLAIALEHRLTAIIDDLAGRRCAEGLGLSLRGTLGIVLAAKRRGLIPAARPILADLIAGGLYLSERVLDEALRRVDE</sequence>
<dbReference type="EMBL" id="NRRY01000083">
    <property type="protein sequence ID" value="MBK1621560.1"/>
    <property type="molecule type" value="Genomic_DNA"/>
</dbReference>
<protein>
    <recommendedName>
        <fullName evidence="3">DUF3368 domain-containing protein</fullName>
    </recommendedName>
</protein>
<evidence type="ECO:0000313" key="1">
    <source>
        <dbReference type="EMBL" id="MBK1621560.1"/>
    </source>
</evidence>
<comment type="caution">
    <text evidence="1">The sequence shown here is derived from an EMBL/GenBank/DDBJ whole genome shotgun (WGS) entry which is preliminary data.</text>
</comment>
<organism evidence="1 2">
    <name type="scientific">Lamprobacter modestohalophilus</name>
    <dbReference type="NCBI Taxonomy" id="1064514"/>
    <lineage>
        <taxon>Bacteria</taxon>
        <taxon>Pseudomonadati</taxon>
        <taxon>Pseudomonadota</taxon>
        <taxon>Gammaproteobacteria</taxon>
        <taxon>Chromatiales</taxon>
        <taxon>Chromatiaceae</taxon>
        <taxon>Lamprobacter</taxon>
    </lineage>
</organism>
<proteinExistence type="predicted"/>
<dbReference type="Pfam" id="PF11848">
    <property type="entry name" value="DUF3368"/>
    <property type="match status" value="1"/>
</dbReference>
<dbReference type="AlphaFoldDB" id="A0A9X0WE68"/>
<gene>
    <name evidence="1" type="ORF">CKO42_24750</name>
</gene>
<keyword evidence="2" id="KW-1185">Reference proteome</keyword>
<dbReference type="RefSeq" id="WP_200251194.1">
    <property type="nucleotide sequence ID" value="NZ_NRRY01000083.1"/>
</dbReference>
<dbReference type="InterPro" id="IPR021799">
    <property type="entry name" value="PIN-like_prokaryotic"/>
</dbReference>
<evidence type="ECO:0008006" key="3">
    <source>
        <dbReference type="Google" id="ProtNLM"/>
    </source>
</evidence>
<name>A0A9X0WE68_9GAMM</name>
<reference evidence="1 2" key="1">
    <citation type="journal article" date="2020" name="Microorganisms">
        <title>Osmotic Adaptation and Compatible Solute Biosynthesis of Phototrophic Bacteria as Revealed from Genome Analyses.</title>
        <authorList>
            <person name="Imhoff J.F."/>
            <person name="Rahn T."/>
            <person name="Kunzel S."/>
            <person name="Keller A."/>
            <person name="Neulinger S.C."/>
        </authorList>
    </citation>
    <scope>NUCLEOTIDE SEQUENCE [LARGE SCALE GENOMIC DNA]</scope>
    <source>
        <strain evidence="1 2">DSM 25653</strain>
    </source>
</reference>
<dbReference type="PANTHER" id="PTHR39550:SF1">
    <property type="entry name" value="SLL0658 PROTEIN"/>
    <property type="match status" value="1"/>
</dbReference>
<evidence type="ECO:0000313" key="2">
    <source>
        <dbReference type="Proteomes" id="UP001138768"/>
    </source>
</evidence>
<dbReference type="Proteomes" id="UP001138768">
    <property type="component" value="Unassembled WGS sequence"/>
</dbReference>